<evidence type="ECO:0000313" key="15">
    <source>
        <dbReference type="EMBL" id="MEN7548766.1"/>
    </source>
</evidence>
<evidence type="ECO:0000256" key="8">
    <source>
        <dbReference type="ARBA" id="ARBA00023170"/>
    </source>
</evidence>
<dbReference type="Gene3D" id="2.170.130.10">
    <property type="entry name" value="TonB-dependent receptor, plug domain"/>
    <property type="match status" value="1"/>
</dbReference>
<evidence type="ECO:0000256" key="11">
    <source>
        <dbReference type="RuleBase" id="RU003357"/>
    </source>
</evidence>
<evidence type="ECO:0000256" key="2">
    <source>
        <dbReference type="ARBA" id="ARBA00022448"/>
    </source>
</evidence>
<dbReference type="InterPro" id="IPR008969">
    <property type="entry name" value="CarboxyPept-like_regulatory"/>
</dbReference>
<dbReference type="SUPFAM" id="SSF56935">
    <property type="entry name" value="Porins"/>
    <property type="match status" value="1"/>
</dbReference>
<accession>A0AAW9SDK6</accession>
<dbReference type="Gene3D" id="2.40.170.20">
    <property type="entry name" value="TonB-dependent receptor, beta-barrel domain"/>
    <property type="match status" value="1"/>
</dbReference>
<evidence type="ECO:0000256" key="7">
    <source>
        <dbReference type="ARBA" id="ARBA00023136"/>
    </source>
</evidence>
<dbReference type="EMBL" id="JBDKWZ010000006">
    <property type="protein sequence ID" value="MEN7548766.1"/>
    <property type="molecule type" value="Genomic_DNA"/>
</dbReference>
<dbReference type="Gene3D" id="2.60.40.1120">
    <property type="entry name" value="Carboxypeptidase-like, regulatory domain"/>
    <property type="match status" value="1"/>
</dbReference>
<evidence type="ECO:0000256" key="5">
    <source>
        <dbReference type="ARBA" id="ARBA00022729"/>
    </source>
</evidence>
<evidence type="ECO:0000313" key="16">
    <source>
        <dbReference type="Proteomes" id="UP001403385"/>
    </source>
</evidence>
<keyword evidence="9 10" id="KW-0998">Cell outer membrane</keyword>
<gene>
    <name evidence="15" type="ORF">AAG747_12670</name>
</gene>
<dbReference type="InterPro" id="IPR039426">
    <property type="entry name" value="TonB-dep_rcpt-like"/>
</dbReference>
<feature type="chain" id="PRO_5043903365" evidence="12">
    <location>
        <begin position="21"/>
        <end position="781"/>
    </location>
</feature>
<comment type="similarity">
    <text evidence="10 11">Belongs to the TonB-dependent receptor family.</text>
</comment>
<comment type="caution">
    <text evidence="15">The sequence shown here is derived from an EMBL/GenBank/DDBJ whole genome shotgun (WGS) entry which is preliminary data.</text>
</comment>
<dbReference type="InterPro" id="IPR037066">
    <property type="entry name" value="Plug_dom_sf"/>
</dbReference>
<evidence type="ECO:0000256" key="10">
    <source>
        <dbReference type="PROSITE-ProRule" id="PRU01360"/>
    </source>
</evidence>
<feature type="domain" description="TonB-dependent receptor plug" evidence="14">
    <location>
        <begin position="119"/>
        <end position="223"/>
    </location>
</feature>
<protein>
    <submittedName>
        <fullName evidence="15">TonB-dependent receptor</fullName>
    </submittedName>
</protein>
<reference evidence="15 16" key="1">
    <citation type="submission" date="2024-04" db="EMBL/GenBank/DDBJ databases">
        <title>Novel genus in family Flammeovirgaceae.</title>
        <authorList>
            <person name="Nguyen T.H."/>
            <person name="Vuong T.Q."/>
            <person name="Le H."/>
            <person name="Kim S.-G."/>
        </authorList>
    </citation>
    <scope>NUCLEOTIDE SEQUENCE [LARGE SCALE GENOMIC DNA]</scope>
    <source>
        <strain evidence="15 16">JCM 23209</strain>
    </source>
</reference>
<evidence type="ECO:0000259" key="14">
    <source>
        <dbReference type="Pfam" id="PF07715"/>
    </source>
</evidence>
<evidence type="ECO:0000256" key="9">
    <source>
        <dbReference type="ARBA" id="ARBA00023237"/>
    </source>
</evidence>
<comment type="subcellular location">
    <subcellularLocation>
        <location evidence="1 10">Cell outer membrane</location>
        <topology evidence="1 10">Multi-pass membrane protein</topology>
    </subcellularLocation>
</comment>
<evidence type="ECO:0000256" key="1">
    <source>
        <dbReference type="ARBA" id="ARBA00004571"/>
    </source>
</evidence>
<name>A0AAW9SDK6_9BACT</name>
<keyword evidence="7 10" id="KW-0472">Membrane</keyword>
<dbReference type="InterPro" id="IPR036942">
    <property type="entry name" value="Beta-barrel_TonB_sf"/>
</dbReference>
<dbReference type="Pfam" id="PF07715">
    <property type="entry name" value="Plug"/>
    <property type="match status" value="1"/>
</dbReference>
<organism evidence="15 16">
    <name type="scientific">Rapidithrix thailandica</name>
    <dbReference type="NCBI Taxonomy" id="413964"/>
    <lineage>
        <taxon>Bacteria</taxon>
        <taxon>Pseudomonadati</taxon>
        <taxon>Bacteroidota</taxon>
        <taxon>Cytophagia</taxon>
        <taxon>Cytophagales</taxon>
        <taxon>Flammeovirgaceae</taxon>
        <taxon>Rapidithrix</taxon>
    </lineage>
</organism>
<feature type="domain" description="TonB-dependent receptor-like beta-barrel" evidence="13">
    <location>
        <begin position="343"/>
        <end position="749"/>
    </location>
</feature>
<keyword evidence="3 10" id="KW-1134">Transmembrane beta strand</keyword>
<dbReference type="PANTHER" id="PTHR30069">
    <property type="entry name" value="TONB-DEPENDENT OUTER MEMBRANE RECEPTOR"/>
    <property type="match status" value="1"/>
</dbReference>
<evidence type="ECO:0000259" key="13">
    <source>
        <dbReference type="Pfam" id="PF00593"/>
    </source>
</evidence>
<dbReference type="RefSeq" id="WP_346821543.1">
    <property type="nucleotide sequence ID" value="NZ_JBDKWZ010000006.1"/>
</dbReference>
<keyword evidence="2 10" id="KW-0813">Transport</keyword>
<keyword evidence="4 10" id="KW-0812">Transmembrane</keyword>
<proteinExistence type="inferred from homology"/>
<sequence length="781" mass="89011">MKTLYKFLAILLTNSSFCYGQGAAVLGTVYSKNGEGIPGAFIQVSSGQAAVTDEAGKFVFQNLKPGDHTLTASFMGFQAMQKTFHVSEGQRLTVNFTLKEEVRHLNEVTVTEKSEARELKESVASVAVLEAKGLYTQSNNTSEVLKQVSGVNVRQTGGFGSEAEVYINGMSGKQVKFFLDGIPLSYFGSGLGLNVLPLNLMEQIEVYKGVVPVHLGADALGGAINIIPRTEYSTYLDVSYSLGSFNSHKANLNGQFADRQNNFLAGVNSFYNHSDNTYKVDVETINESGNPVPVTVRRFHDRFSNYLVNLYAGVYEKAYADRLIISARYSGLNDEIQHNAVMSQPYGEATYEESTLGFSFEYEKQNILPQTTLKWYGGMNYTRGYVTDTTLNAYTWDGKVYRRRTDGGEISTSRSLLELNAKNALSRFNVRYEPWKNGQVTFNVFTSWFRRRGEDPFAAEFYGKDYYTHPTVLVKNATGIAYEHQFGKSFTGYTAFKHFVYASDGYLIQNMEFRPNRESVSNIGYSQSFRYHFTDKLLAKASYEYATRLPDELELFGDFTLVRPNPFLEPEQSHNANLGLQYHSKKLDIELNGFYRMTDNIIWLRTSQFYAQYQNLLKALVTGFDVEIHYKPFHGLRVKANATYQDIRNRSPKNVTGSIDERYYNARLPNIPYLFGNGEVRYQTERFWGTENRLSAWWSAGYVHDFFLFWAVDGNRERKNFIPAQLIQNAGVTYSLPENRFSITMESTNLFDRKAYDNFSVQRPGRAFYLTLRTYLDKKIK</sequence>
<dbReference type="GO" id="GO:0009279">
    <property type="term" value="C:cell outer membrane"/>
    <property type="evidence" value="ECO:0007669"/>
    <property type="project" value="UniProtKB-SubCell"/>
</dbReference>
<evidence type="ECO:0000256" key="12">
    <source>
        <dbReference type="SAM" id="SignalP"/>
    </source>
</evidence>
<dbReference type="InterPro" id="IPR012910">
    <property type="entry name" value="Plug_dom"/>
</dbReference>
<evidence type="ECO:0000256" key="4">
    <source>
        <dbReference type="ARBA" id="ARBA00022692"/>
    </source>
</evidence>
<dbReference type="SUPFAM" id="SSF49464">
    <property type="entry name" value="Carboxypeptidase regulatory domain-like"/>
    <property type="match status" value="1"/>
</dbReference>
<dbReference type="InterPro" id="IPR000531">
    <property type="entry name" value="Beta-barrel_TonB"/>
</dbReference>
<keyword evidence="8 15" id="KW-0675">Receptor</keyword>
<dbReference type="PROSITE" id="PS52016">
    <property type="entry name" value="TONB_DEPENDENT_REC_3"/>
    <property type="match status" value="1"/>
</dbReference>
<dbReference type="Pfam" id="PF13715">
    <property type="entry name" value="CarbopepD_reg_2"/>
    <property type="match status" value="1"/>
</dbReference>
<dbReference type="GO" id="GO:0044718">
    <property type="term" value="P:siderophore transmembrane transport"/>
    <property type="evidence" value="ECO:0007669"/>
    <property type="project" value="TreeGrafter"/>
</dbReference>
<evidence type="ECO:0000256" key="6">
    <source>
        <dbReference type="ARBA" id="ARBA00023077"/>
    </source>
</evidence>
<evidence type="ECO:0000256" key="3">
    <source>
        <dbReference type="ARBA" id="ARBA00022452"/>
    </source>
</evidence>
<dbReference type="PANTHER" id="PTHR30069:SF29">
    <property type="entry name" value="HEMOGLOBIN AND HEMOGLOBIN-HAPTOGLOBIN-BINDING PROTEIN 1-RELATED"/>
    <property type="match status" value="1"/>
</dbReference>
<feature type="signal peptide" evidence="12">
    <location>
        <begin position="1"/>
        <end position="20"/>
    </location>
</feature>
<keyword evidence="6 11" id="KW-0798">TonB box</keyword>
<keyword evidence="5 12" id="KW-0732">Signal</keyword>
<dbReference type="AlphaFoldDB" id="A0AAW9SDK6"/>
<dbReference type="Proteomes" id="UP001403385">
    <property type="component" value="Unassembled WGS sequence"/>
</dbReference>
<dbReference type="Pfam" id="PF00593">
    <property type="entry name" value="TonB_dep_Rec_b-barrel"/>
    <property type="match status" value="1"/>
</dbReference>
<keyword evidence="16" id="KW-1185">Reference proteome</keyword>
<dbReference type="GO" id="GO:0015344">
    <property type="term" value="F:siderophore uptake transmembrane transporter activity"/>
    <property type="evidence" value="ECO:0007669"/>
    <property type="project" value="TreeGrafter"/>
</dbReference>